<organism evidence="2 3">
    <name type="scientific">Illadopsis cleaveri</name>
    <name type="common">blackcap illadopsis</name>
    <dbReference type="NCBI Taxonomy" id="201329"/>
    <lineage>
        <taxon>Eukaryota</taxon>
        <taxon>Metazoa</taxon>
        <taxon>Chordata</taxon>
        <taxon>Craniata</taxon>
        <taxon>Vertebrata</taxon>
        <taxon>Euteleostomi</taxon>
        <taxon>Archelosauria</taxon>
        <taxon>Archosauria</taxon>
        <taxon>Dinosauria</taxon>
        <taxon>Saurischia</taxon>
        <taxon>Theropoda</taxon>
        <taxon>Coelurosauria</taxon>
        <taxon>Aves</taxon>
        <taxon>Neognathae</taxon>
        <taxon>Neoaves</taxon>
        <taxon>Telluraves</taxon>
        <taxon>Australaves</taxon>
        <taxon>Passeriformes</taxon>
        <taxon>Sylvioidea</taxon>
        <taxon>Timaliidae</taxon>
        <taxon>Illadopsis</taxon>
    </lineage>
</organism>
<name>A0A7L1C5E0_9PASS</name>
<dbReference type="EMBL" id="VXBB01016396">
    <property type="protein sequence ID" value="NXM60491.1"/>
    <property type="molecule type" value="Genomic_DNA"/>
</dbReference>
<evidence type="ECO:0000313" key="2">
    <source>
        <dbReference type="EMBL" id="NXM60491.1"/>
    </source>
</evidence>
<feature type="region of interest" description="Disordered" evidence="1">
    <location>
        <begin position="72"/>
        <end position="98"/>
    </location>
</feature>
<keyword evidence="3" id="KW-1185">Reference proteome</keyword>
<sequence length="116" mass="13201">QVEEELKAACSQQAEQLREMGRRERLLRSDLQRAGEKLESFKTRVMQVCSPSAAGNTGKSVTEQQVIEKVRQISDENQQSHEREKSLQKELSSRLAKEKGVSADIEVFKNSLQKLQ</sequence>
<accession>A0A7L1C5E0</accession>
<protein>
    <submittedName>
        <fullName evidence="2">FHAD1 protein</fullName>
    </submittedName>
</protein>
<feature type="non-terminal residue" evidence="2">
    <location>
        <position position="1"/>
    </location>
</feature>
<evidence type="ECO:0000256" key="1">
    <source>
        <dbReference type="SAM" id="MobiDB-lite"/>
    </source>
</evidence>
<dbReference type="Proteomes" id="UP000534634">
    <property type="component" value="Unassembled WGS sequence"/>
</dbReference>
<feature type="non-terminal residue" evidence="2">
    <location>
        <position position="116"/>
    </location>
</feature>
<dbReference type="AlphaFoldDB" id="A0A7L1C5E0"/>
<proteinExistence type="predicted"/>
<evidence type="ECO:0000313" key="3">
    <source>
        <dbReference type="Proteomes" id="UP000534634"/>
    </source>
</evidence>
<reference evidence="2 3" key="1">
    <citation type="submission" date="2019-09" db="EMBL/GenBank/DDBJ databases">
        <title>Bird 10,000 Genomes (B10K) Project - Family phase.</title>
        <authorList>
            <person name="Zhang G."/>
        </authorList>
    </citation>
    <scope>NUCLEOTIDE SEQUENCE [LARGE SCALE GENOMIC DNA]</scope>
    <source>
        <strain evidence="2">B10K-DU-002-01</strain>
        <tissue evidence="2">Muscle</tissue>
    </source>
</reference>
<comment type="caution">
    <text evidence="2">The sequence shown here is derived from an EMBL/GenBank/DDBJ whole genome shotgun (WGS) entry which is preliminary data.</text>
</comment>
<gene>
    <name evidence="2" type="primary">Fhad1_1</name>
    <name evidence="2" type="ORF">ILLCLE_R00935</name>
</gene>